<organism evidence="2 3">
    <name type="scientific">Euzebya pacifica</name>
    <dbReference type="NCBI Taxonomy" id="1608957"/>
    <lineage>
        <taxon>Bacteria</taxon>
        <taxon>Bacillati</taxon>
        <taxon>Actinomycetota</taxon>
        <taxon>Nitriliruptoria</taxon>
        <taxon>Euzebyales</taxon>
    </lineage>
</organism>
<evidence type="ECO:0000313" key="2">
    <source>
        <dbReference type="EMBL" id="AXV07610.1"/>
    </source>
</evidence>
<dbReference type="PROSITE" id="PS51257">
    <property type="entry name" value="PROKAR_LIPOPROTEIN"/>
    <property type="match status" value="1"/>
</dbReference>
<feature type="chain" id="PRO_5038947774" description="DUF732 domain-containing protein" evidence="1">
    <location>
        <begin position="22"/>
        <end position="274"/>
    </location>
</feature>
<feature type="signal peptide" evidence="1">
    <location>
        <begin position="1"/>
        <end position="21"/>
    </location>
</feature>
<dbReference type="AlphaFoldDB" id="A0A346XZG3"/>
<protein>
    <recommendedName>
        <fullName evidence="4">DUF732 domain-containing protein</fullName>
    </recommendedName>
</protein>
<dbReference type="EMBL" id="CP031165">
    <property type="protein sequence ID" value="AXV07610.1"/>
    <property type="molecule type" value="Genomic_DNA"/>
</dbReference>
<accession>A0A346XZG3</accession>
<proteinExistence type="predicted"/>
<evidence type="ECO:0000313" key="3">
    <source>
        <dbReference type="Proteomes" id="UP000264006"/>
    </source>
</evidence>
<keyword evidence="3" id="KW-1185">Reference proteome</keyword>
<evidence type="ECO:0000256" key="1">
    <source>
        <dbReference type="SAM" id="SignalP"/>
    </source>
</evidence>
<gene>
    <name evidence="2" type="ORF">DVS28_a2931</name>
</gene>
<evidence type="ECO:0008006" key="4">
    <source>
        <dbReference type="Google" id="ProtNLM"/>
    </source>
</evidence>
<name>A0A346XZG3_9ACTN</name>
<dbReference type="RefSeq" id="WP_164710551.1">
    <property type="nucleotide sequence ID" value="NZ_CP031165.1"/>
</dbReference>
<dbReference type="Proteomes" id="UP000264006">
    <property type="component" value="Chromosome"/>
</dbReference>
<sequence>MQSRPVLALLTLLVLAGCAGEATPETAGAGERSTPTPTPAAVVTAEPVVTVEPVDPEEAFLAAAMAARPDRPSADVTVGQIERTPDDDLLHTGQDLCAQMRNWRRISDAAGGRSADIEERFVEPIDLRRELMGVHGFEDLDRINFLQALGQIAAGTLCPELDFLVEDWVAVAVSAPDGAATQDLPAVTTAAEVAYIEALRAGPLRAELASVPDDRLLEVGVAACALLDSVAPSSALEWAQYLAETHSDDTALSVSTVTSAAAMTTLCPEWSRIL</sequence>
<keyword evidence="1" id="KW-0732">Signal</keyword>
<reference evidence="2 3" key="1">
    <citation type="submission" date="2018-09" db="EMBL/GenBank/DDBJ databases">
        <title>Complete genome sequence of Euzebya sp. DY32-46 isolated from seawater of Pacific Ocean.</title>
        <authorList>
            <person name="Xu L."/>
            <person name="Wu Y.-H."/>
            <person name="Xu X.-W."/>
        </authorList>
    </citation>
    <scope>NUCLEOTIDE SEQUENCE [LARGE SCALE GENOMIC DNA]</scope>
    <source>
        <strain evidence="2 3">DY32-46</strain>
    </source>
</reference>
<dbReference type="KEGG" id="euz:DVS28_a2931"/>